<reference evidence="2 3" key="1">
    <citation type="submission" date="2018-07" db="EMBL/GenBank/DDBJ databases">
        <title>Sequencing the genomes of 1000 actinobacteria strains.</title>
        <authorList>
            <person name="Klenk H.-P."/>
        </authorList>
    </citation>
    <scope>NUCLEOTIDE SEQUENCE [LARGE SCALE GENOMIC DNA]</scope>
    <source>
        <strain evidence="2 3">DSM 14442</strain>
    </source>
</reference>
<accession>A0A3D9L9N2</accession>
<comment type="caution">
    <text evidence="2">The sequence shown here is derived from an EMBL/GenBank/DDBJ whole genome shotgun (WGS) entry which is preliminary data.</text>
</comment>
<feature type="transmembrane region" description="Helical" evidence="1">
    <location>
        <begin position="9"/>
        <end position="31"/>
    </location>
</feature>
<dbReference type="Proteomes" id="UP000256727">
    <property type="component" value="Unassembled WGS sequence"/>
</dbReference>
<protein>
    <recommendedName>
        <fullName evidence="4">Integral membrane protein</fullName>
    </recommendedName>
</protein>
<gene>
    <name evidence="2" type="ORF">C8E99_0333</name>
</gene>
<dbReference type="EMBL" id="QREH01000001">
    <property type="protein sequence ID" value="REE02560.1"/>
    <property type="molecule type" value="Genomic_DNA"/>
</dbReference>
<evidence type="ECO:0000256" key="1">
    <source>
        <dbReference type="SAM" id="Phobius"/>
    </source>
</evidence>
<feature type="transmembrane region" description="Helical" evidence="1">
    <location>
        <begin position="70"/>
        <end position="92"/>
    </location>
</feature>
<keyword evidence="1" id="KW-1133">Transmembrane helix</keyword>
<proteinExistence type="predicted"/>
<organism evidence="2 3">
    <name type="scientific">Citricoccus muralis</name>
    <dbReference type="NCBI Taxonomy" id="169134"/>
    <lineage>
        <taxon>Bacteria</taxon>
        <taxon>Bacillati</taxon>
        <taxon>Actinomycetota</taxon>
        <taxon>Actinomycetes</taxon>
        <taxon>Micrococcales</taxon>
        <taxon>Micrococcaceae</taxon>
        <taxon>Citricoccus</taxon>
    </lineage>
</organism>
<dbReference type="AlphaFoldDB" id="A0A3D9L9N2"/>
<keyword evidence="1" id="KW-0812">Transmembrane</keyword>
<evidence type="ECO:0008006" key="4">
    <source>
        <dbReference type="Google" id="ProtNLM"/>
    </source>
</evidence>
<name>A0A3D9L9N2_9MICC</name>
<sequence length="123" mass="13631">MTEVATDGWFWAGTALCAVSLVICVVMTFIRTFPDDFSILSVAAVELFLIVYGVGAIFRQTGGEPLQGELWEFWGYVLTALVVSLVAVVWAVTDKTRWSNLVMAAVGPTIFVMLYRLQVIWFG</sequence>
<keyword evidence="3" id="KW-1185">Reference proteome</keyword>
<evidence type="ECO:0000313" key="2">
    <source>
        <dbReference type="EMBL" id="REE02560.1"/>
    </source>
</evidence>
<keyword evidence="1" id="KW-0472">Membrane</keyword>
<feature type="transmembrane region" description="Helical" evidence="1">
    <location>
        <begin position="37"/>
        <end position="58"/>
    </location>
</feature>
<feature type="transmembrane region" description="Helical" evidence="1">
    <location>
        <begin position="98"/>
        <end position="117"/>
    </location>
</feature>
<evidence type="ECO:0000313" key="3">
    <source>
        <dbReference type="Proteomes" id="UP000256727"/>
    </source>
</evidence>